<reference evidence="10" key="1">
    <citation type="submission" date="2016-10" db="EMBL/GenBank/DDBJ databases">
        <authorList>
            <person name="Varghese N."/>
            <person name="Submissions S."/>
        </authorList>
    </citation>
    <scope>NUCLEOTIDE SEQUENCE [LARGE SCALE GENOMIC DNA]</scope>
    <source>
        <strain evidence="10">DSM 24450</strain>
    </source>
</reference>
<feature type="transmembrane region" description="Helical" evidence="8">
    <location>
        <begin position="350"/>
        <end position="374"/>
    </location>
</feature>
<name>A0A1I6SJV1_9FLAO</name>
<dbReference type="RefSeq" id="WP_090229665.1">
    <property type="nucleotide sequence ID" value="NZ_FOZP01000009.1"/>
</dbReference>
<feature type="transmembrane region" description="Helical" evidence="8">
    <location>
        <begin position="210"/>
        <end position="230"/>
    </location>
</feature>
<feature type="transmembrane region" description="Helical" evidence="8">
    <location>
        <begin position="162"/>
        <end position="179"/>
    </location>
</feature>
<dbReference type="InterPro" id="IPR050297">
    <property type="entry name" value="LipidA_mod_glycosyltrf_83"/>
</dbReference>
<gene>
    <name evidence="9" type="ORF">SAMN04488006_3091</name>
</gene>
<keyword evidence="3" id="KW-0328">Glycosyltransferase</keyword>
<evidence type="ECO:0000256" key="6">
    <source>
        <dbReference type="ARBA" id="ARBA00022989"/>
    </source>
</evidence>
<feature type="transmembrane region" description="Helical" evidence="8">
    <location>
        <begin position="185"/>
        <end position="203"/>
    </location>
</feature>
<evidence type="ECO:0000256" key="4">
    <source>
        <dbReference type="ARBA" id="ARBA00022679"/>
    </source>
</evidence>
<feature type="transmembrane region" description="Helical" evidence="8">
    <location>
        <begin position="293"/>
        <end position="312"/>
    </location>
</feature>
<sequence>MALKIIEKNPILVLSIIIILMLLVHLDVPSVTIMEARNFITAREMVRDHNWLLTTMNGEARYEKPPLPTWLSAFSGLIFGINSIFALRLPAALMVLFLGIFLYLLSLKLNLTKLHSFYNALIVITSFYVFAIINEAPWDIYTHGFMLAGIYYLFLILKEKVAIWKNVMLSAFFIGLSILSKGPVSLFAVFLPFLISYGIAFKFKEIKPKIFPIIILLILSILIGGWWFVYVRLADPIAFLEIASKETRNWASYNVKPFYYYWSFFTQSGIWTIPALISILYPFMIKRIENKKIYKFSFWWVLIAIILLSIIPEKKPRYLMPVLIPLAINIGIYINYIIQNFKKSTSKKETFPVYFNFGLISFIAFSLPIVLIIILKTDIKNHLFNFITLTIVCVLIGINIIKYLRNKNIKVVFYLVVLFMISALGLGLPISQSLNKNLAYKSINSLHLIEGTNSIRTYSIGEITPELLWDYNGILKNIYKNEQLFLPNETNFGLLIMNEDVPKITSKLSAQYNLELKETYNLNEGSKMKERLIRQFYLISKK</sequence>
<feature type="transmembrane region" description="Helical" evidence="8">
    <location>
        <begin position="140"/>
        <end position="157"/>
    </location>
</feature>
<dbReference type="EMBL" id="FOZP01000009">
    <property type="protein sequence ID" value="SFS77038.1"/>
    <property type="molecule type" value="Genomic_DNA"/>
</dbReference>
<keyword evidence="2" id="KW-1003">Cell membrane</keyword>
<dbReference type="GO" id="GO:0016763">
    <property type="term" value="F:pentosyltransferase activity"/>
    <property type="evidence" value="ECO:0007669"/>
    <property type="project" value="TreeGrafter"/>
</dbReference>
<evidence type="ECO:0000313" key="10">
    <source>
        <dbReference type="Proteomes" id="UP000199312"/>
    </source>
</evidence>
<dbReference type="GO" id="GO:0010041">
    <property type="term" value="P:response to iron(III) ion"/>
    <property type="evidence" value="ECO:0007669"/>
    <property type="project" value="TreeGrafter"/>
</dbReference>
<keyword evidence="7 8" id="KW-0472">Membrane</keyword>
<feature type="transmembrane region" description="Helical" evidence="8">
    <location>
        <begin position="117"/>
        <end position="134"/>
    </location>
</feature>
<dbReference type="STRING" id="593133.SAMN04488006_3091"/>
<feature type="transmembrane region" description="Helical" evidence="8">
    <location>
        <begin position="259"/>
        <end position="281"/>
    </location>
</feature>
<dbReference type="AlphaFoldDB" id="A0A1I6SJV1"/>
<evidence type="ECO:0000256" key="7">
    <source>
        <dbReference type="ARBA" id="ARBA00023136"/>
    </source>
</evidence>
<feature type="transmembrane region" description="Helical" evidence="8">
    <location>
        <begin position="318"/>
        <end position="338"/>
    </location>
</feature>
<protein>
    <submittedName>
        <fullName evidence="9">4-amino-4-deoxy-L-arabinose transferase</fullName>
    </submittedName>
</protein>
<dbReference type="GO" id="GO:0009103">
    <property type="term" value="P:lipopolysaccharide biosynthetic process"/>
    <property type="evidence" value="ECO:0007669"/>
    <property type="project" value="UniProtKB-ARBA"/>
</dbReference>
<proteinExistence type="predicted"/>
<feature type="transmembrane region" description="Helical" evidence="8">
    <location>
        <begin position="77"/>
        <end position="105"/>
    </location>
</feature>
<evidence type="ECO:0000256" key="8">
    <source>
        <dbReference type="SAM" id="Phobius"/>
    </source>
</evidence>
<evidence type="ECO:0000256" key="2">
    <source>
        <dbReference type="ARBA" id="ARBA00022475"/>
    </source>
</evidence>
<keyword evidence="10" id="KW-1185">Reference proteome</keyword>
<evidence type="ECO:0000256" key="5">
    <source>
        <dbReference type="ARBA" id="ARBA00022692"/>
    </source>
</evidence>
<dbReference type="OrthoDB" id="8353433at2"/>
<feature type="transmembrane region" description="Helical" evidence="8">
    <location>
        <begin position="386"/>
        <end position="404"/>
    </location>
</feature>
<accession>A0A1I6SJV1</accession>
<dbReference type="PANTHER" id="PTHR33908:SF3">
    <property type="entry name" value="UNDECAPRENYL PHOSPHATE-ALPHA-4-AMINO-4-DEOXY-L-ARABINOSE ARABINOSYL TRANSFERASE"/>
    <property type="match status" value="1"/>
</dbReference>
<feature type="transmembrane region" description="Helical" evidence="8">
    <location>
        <begin position="12"/>
        <end position="34"/>
    </location>
</feature>
<dbReference type="Proteomes" id="UP000199312">
    <property type="component" value="Unassembled WGS sequence"/>
</dbReference>
<feature type="transmembrane region" description="Helical" evidence="8">
    <location>
        <begin position="411"/>
        <end position="430"/>
    </location>
</feature>
<dbReference type="GO" id="GO:0005886">
    <property type="term" value="C:plasma membrane"/>
    <property type="evidence" value="ECO:0007669"/>
    <property type="project" value="UniProtKB-SubCell"/>
</dbReference>
<keyword evidence="5 8" id="KW-0812">Transmembrane</keyword>
<evidence type="ECO:0000313" key="9">
    <source>
        <dbReference type="EMBL" id="SFS77038.1"/>
    </source>
</evidence>
<keyword evidence="4 9" id="KW-0808">Transferase</keyword>
<keyword evidence="6 8" id="KW-1133">Transmembrane helix</keyword>
<organism evidence="9 10">
    <name type="scientific">Lutibacter maritimus</name>
    <dbReference type="NCBI Taxonomy" id="593133"/>
    <lineage>
        <taxon>Bacteria</taxon>
        <taxon>Pseudomonadati</taxon>
        <taxon>Bacteroidota</taxon>
        <taxon>Flavobacteriia</taxon>
        <taxon>Flavobacteriales</taxon>
        <taxon>Flavobacteriaceae</taxon>
        <taxon>Lutibacter</taxon>
    </lineage>
</organism>
<comment type="subcellular location">
    <subcellularLocation>
        <location evidence="1">Cell membrane</location>
        <topology evidence="1">Multi-pass membrane protein</topology>
    </subcellularLocation>
</comment>
<evidence type="ECO:0000256" key="1">
    <source>
        <dbReference type="ARBA" id="ARBA00004651"/>
    </source>
</evidence>
<dbReference type="PANTHER" id="PTHR33908">
    <property type="entry name" value="MANNOSYLTRANSFERASE YKCB-RELATED"/>
    <property type="match status" value="1"/>
</dbReference>
<evidence type="ECO:0000256" key="3">
    <source>
        <dbReference type="ARBA" id="ARBA00022676"/>
    </source>
</evidence>